<dbReference type="AlphaFoldDB" id="A0A2I4AL26"/>
<dbReference type="InParanoid" id="A0A2I4AL26"/>
<dbReference type="RefSeq" id="XP_013856176.1">
    <property type="nucleotide sequence ID" value="XM_014000722.1"/>
</dbReference>
<evidence type="ECO:0000313" key="1">
    <source>
        <dbReference type="Proteomes" id="UP000192220"/>
    </source>
</evidence>
<dbReference type="STRING" id="52670.A0A2I4AL26"/>
<gene>
    <name evidence="2" type="primary">LOC106512018</name>
</gene>
<evidence type="ECO:0000313" key="2">
    <source>
        <dbReference type="RefSeq" id="XP_013856176.1"/>
    </source>
</evidence>
<keyword evidence="1" id="KW-1185">Reference proteome</keyword>
<dbReference type="KEGG" id="alim:106512018"/>
<reference evidence="2" key="1">
    <citation type="submission" date="2025-08" db="UniProtKB">
        <authorList>
            <consortium name="RefSeq"/>
        </authorList>
    </citation>
    <scope>IDENTIFICATION</scope>
</reference>
<dbReference type="GeneID" id="106512018"/>
<feature type="non-terminal residue" evidence="2">
    <location>
        <position position="95"/>
    </location>
</feature>
<sequence length="95" mass="10689">MVCFLHRLITAVRSYWDEGTRKSPASLSSEEAYVPPQLFYNGKVDYFDLQRLGGLQSHLKKTLKDDLAGKANIIIDPAEIHSTSMDDLDEDEESG</sequence>
<accession>A0A2I4AL26</accession>
<dbReference type="Proteomes" id="UP000192220">
    <property type="component" value="Unplaced"/>
</dbReference>
<proteinExistence type="predicted"/>
<protein>
    <submittedName>
        <fullName evidence="2">E3 ubiquitin-protein ligase RNF123</fullName>
    </submittedName>
</protein>
<dbReference type="OrthoDB" id="258495at2759"/>
<organism evidence="1 2">
    <name type="scientific">Austrofundulus limnaeus</name>
    <name type="common">Annual killifish</name>
    <dbReference type="NCBI Taxonomy" id="52670"/>
    <lineage>
        <taxon>Eukaryota</taxon>
        <taxon>Metazoa</taxon>
        <taxon>Chordata</taxon>
        <taxon>Craniata</taxon>
        <taxon>Vertebrata</taxon>
        <taxon>Euteleostomi</taxon>
        <taxon>Actinopterygii</taxon>
        <taxon>Neopterygii</taxon>
        <taxon>Teleostei</taxon>
        <taxon>Neoteleostei</taxon>
        <taxon>Acanthomorphata</taxon>
        <taxon>Ovalentaria</taxon>
        <taxon>Atherinomorphae</taxon>
        <taxon>Cyprinodontiformes</taxon>
        <taxon>Rivulidae</taxon>
        <taxon>Austrofundulus</taxon>
    </lineage>
</organism>
<name>A0A2I4AL26_AUSLI</name>